<keyword evidence="3" id="KW-1185">Reference proteome</keyword>
<dbReference type="EMBL" id="JANFNH010000004">
    <property type="protein sequence ID" value="MCQ4041740.1"/>
    <property type="molecule type" value="Genomic_DNA"/>
</dbReference>
<evidence type="ECO:0000313" key="2">
    <source>
        <dbReference type="EMBL" id="MCQ4041740.1"/>
    </source>
</evidence>
<keyword evidence="1" id="KW-0812">Transmembrane</keyword>
<reference evidence="2 3" key="1">
    <citation type="submission" date="2022-06" db="EMBL/GenBank/DDBJ databases">
        <title>Draft genome sequence of type strain Streptomyces rubrisoli DSM 42083.</title>
        <authorList>
            <person name="Duangmal K."/>
            <person name="Klaysubun C."/>
        </authorList>
    </citation>
    <scope>NUCLEOTIDE SEQUENCE [LARGE SCALE GENOMIC DNA]</scope>
    <source>
        <strain evidence="2 3">DSM 42083</strain>
    </source>
</reference>
<comment type="caution">
    <text evidence="2">The sequence shown here is derived from an EMBL/GenBank/DDBJ whole genome shotgun (WGS) entry which is preliminary data.</text>
</comment>
<accession>A0ABT1P8Q9</accession>
<dbReference type="RefSeq" id="WP_255925739.1">
    <property type="nucleotide sequence ID" value="NZ_JANFNH010000004.1"/>
</dbReference>
<name>A0ABT1P8Q9_9ACTN</name>
<gene>
    <name evidence="2" type="ORF">NON19_06795</name>
</gene>
<proteinExistence type="predicted"/>
<protein>
    <submittedName>
        <fullName evidence="2">Uncharacterized protein</fullName>
    </submittedName>
</protein>
<evidence type="ECO:0000256" key="1">
    <source>
        <dbReference type="SAM" id="Phobius"/>
    </source>
</evidence>
<keyword evidence="1" id="KW-1133">Transmembrane helix</keyword>
<feature type="transmembrane region" description="Helical" evidence="1">
    <location>
        <begin position="102"/>
        <end position="122"/>
    </location>
</feature>
<feature type="transmembrane region" description="Helical" evidence="1">
    <location>
        <begin position="45"/>
        <end position="66"/>
    </location>
</feature>
<organism evidence="2 3">
    <name type="scientific">Streptantibioticus rubrisoli</name>
    <dbReference type="NCBI Taxonomy" id="1387313"/>
    <lineage>
        <taxon>Bacteria</taxon>
        <taxon>Bacillati</taxon>
        <taxon>Actinomycetota</taxon>
        <taxon>Actinomycetes</taxon>
        <taxon>Kitasatosporales</taxon>
        <taxon>Streptomycetaceae</taxon>
        <taxon>Streptantibioticus</taxon>
    </lineage>
</organism>
<evidence type="ECO:0000313" key="3">
    <source>
        <dbReference type="Proteomes" id="UP001206206"/>
    </source>
</evidence>
<keyword evidence="1" id="KW-0472">Membrane</keyword>
<dbReference type="Proteomes" id="UP001206206">
    <property type="component" value="Unassembled WGS sequence"/>
</dbReference>
<feature type="transmembrane region" description="Helical" evidence="1">
    <location>
        <begin position="73"/>
        <end position="90"/>
    </location>
</feature>
<feature type="transmembrane region" description="Helical" evidence="1">
    <location>
        <begin position="12"/>
        <end position="33"/>
    </location>
</feature>
<sequence>MYWRGRPGWARWVATGYVIGLAEGTAAHAYFLAAGGPHAYDYAPLPVQLFFHALLLLDPVSAVLVARAHPMGPLLGAGVMAVDVAANWWVQWGAVLARPADFLRPVGLLPITLFGLFVLGTAPALRRALIRSCVPA</sequence>